<proteinExistence type="predicted"/>
<accession>A0A8T3VVR2</accession>
<dbReference type="GO" id="GO:0016758">
    <property type="term" value="F:hexosyltransferase activity"/>
    <property type="evidence" value="ECO:0007669"/>
    <property type="project" value="UniProtKB-ARBA"/>
</dbReference>
<dbReference type="PANTHER" id="PTHR22916:SF3">
    <property type="entry name" value="UDP-GLCNAC:BETAGAL BETA-1,3-N-ACETYLGLUCOSAMINYLTRANSFERASE-LIKE PROTEIN 1"/>
    <property type="match status" value="1"/>
</dbReference>
<dbReference type="AlphaFoldDB" id="A0A8T3VVR2"/>
<dbReference type="PANTHER" id="PTHR22916">
    <property type="entry name" value="GLYCOSYLTRANSFERASE"/>
    <property type="match status" value="1"/>
</dbReference>
<comment type="caution">
    <text evidence="2">The sequence shown here is derived from an EMBL/GenBank/DDBJ whole genome shotgun (WGS) entry which is preliminary data.</text>
</comment>
<sequence>MKREFKKGGISISQFKISIIIPVYNGEKYLPITLDSVINQTIGIENLEILIANDCSTDNTKQIIEEYKERVNNQTNKETIKSIHLVENMGGAFGPRNIALDIVNGEYLMFIDSDDNYPQDACETLYEKINEYDCDIAFGRYLRHYPQENLIRKSYTPYIDSLEKPYVDYLDDLVEGSDLNGFIGSLWKNIASRFIYGKPISKENNEEIFIKEFKEEKDDEIAILKILPSFWTKIYRTELIRENGIKFPDCISAEDLNFLLESYLKSEKGILFLNNRIVYNYYMRPEDEEKSITKNINFRLVNDSLKAYRLSSELSDEYGIKNKDFFLNPYLLNWIKLWLSRDNSKEENKIFLNEIEMMEKGKKNGFKYKLILKFIKILLKIKS</sequence>
<dbReference type="InterPro" id="IPR001173">
    <property type="entry name" value="Glyco_trans_2-like"/>
</dbReference>
<evidence type="ECO:0000259" key="1">
    <source>
        <dbReference type="Pfam" id="PF00535"/>
    </source>
</evidence>
<dbReference type="EMBL" id="SUTG01000074">
    <property type="protein sequence ID" value="MBE6513341.1"/>
    <property type="molecule type" value="Genomic_DNA"/>
</dbReference>
<dbReference type="Pfam" id="PF00535">
    <property type="entry name" value="Glycos_transf_2"/>
    <property type="match status" value="1"/>
</dbReference>
<reference evidence="2" key="1">
    <citation type="submission" date="2019-04" db="EMBL/GenBank/DDBJ databases">
        <title>Evolution of Biomass-Degrading Anaerobic Consortia Revealed by Metagenomics.</title>
        <authorList>
            <person name="Peng X."/>
        </authorList>
    </citation>
    <scope>NUCLEOTIDE SEQUENCE</scope>
    <source>
        <strain evidence="2">SIG14</strain>
    </source>
</reference>
<gene>
    <name evidence="2" type="ORF">E7Z75_09445</name>
</gene>
<dbReference type="Gene3D" id="3.90.550.10">
    <property type="entry name" value="Spore Coat Polysaccharide Biosynthesis Protein SpsA, Chain A"/>
    <property type="match status" value="1"/>
</dbReference>
<organism evidence="2 3">
    <name type="scientific">Methanobrevibacter olleyae</name>
    <dbReference type="NCBI Taxonomy" id="294671"/>
    <lineage>
        <taxon>Archaea</taxon>
        <taxon>Methanobacteriati</taxon>
        <taxon>Methanobacteriota</taxon>
        <taxon>Methanomada group</taxon>
        <taxon>Methanobacteria</taxon>
        <taxon>Methanobacteriales</taxon>
        <taxon>Methanobacteriaceae</taxon>
        <taxon>Methanobrevibacter</taxon>
    </lineage>
</organism>
<evidence type="ECO:0000313" key="2">
    <source>
        <dbReference type="EMBL" id="MBE6513341.1"/>
    </source>
</evidence>
<dbReference type="InterPro" id="IPR029044">
    <property type="entry name" value="Nucleotide-diphossugar_trans"/>
</dbReference>
<dbReference type="Proteomes" id="UP000732619">
    <property type="component" value="Unassembled WGS sequence"/>
</dbReference>
<evidence type="ECO:0000313" key="3">
    <source>
        <dbReference type="Proteomes" id="UP000732619"/>
    </source>
</evidence>
<feature type="domain" description="Glycosyltransferase 2-like" evidence="1">
    <location>
        <begin position="18"/>
        <end position="162"/>
    </location>
</feature>
<dbReference type="CDD" id="cd00761">
    <property type="entry name" value="Glyco_tranf_GTA_type"/>
    <property type="match status" value="1"/>
</dbReference>
<protein>
    <submittedName>
        <fullName evidence="2">Glycosyltransferase family 2 protein</fullName>
    </submittedName>
</protein>
<name>A0A8T3VVR2_METOL</name>
<dbReference type="SUPFAM" id="SSF53448">
    <property type="entry name" value="Nucleotide-diphospho-sugar transferases"/>
    <property type="match status" value="1"/>
</dbReference>